<dbReference type="Pfam" id="PF13912">
    <property type="entry name" value="zf-C2H2_6"/>
    <property type="match status" value="2"/>
</dbReference>
<dbReference type="InterPro" id="IPR036236">
    <property type="entry name" value="Znf_C2H2_sf"/>
</dbReference>
<dbReference type="GO" id="GO:0003677">
    <property type="term" value="F:DNA binding"/>
    <property type="evidence" value="ECO:0007669"/>
    <property type="project" value="UniProtKB-KW"/>
</dbReference>
<keyword evidence="2" id="KW-0597">Phosphoprotein</keyword>
<dbReference type="Gene3D" id="1.10.10.60">
    <property type="entry name" value="Homeodomain-like"/>
    <property type="match status" value="1"/>
</dbReference>
<keyword evidence="5" id="KW-0238">DNA-binding</keyword>
<dbReference type="FunFam" id="1.10.10.60:FF:000086">
    <property type="entry name" value="transcriptional-regulating factor 1 isoform X1"/>
    <property type="match status" value="1"/>
</dbReference>
<evidence type="ECO:0000256" key="3">
    <source>
        <dbReference type="ARBA" id="ARBA00022990"/>
    </source>
</evidence>
<feature type="domain" description="SANT" evidence="12">
    <location>
        <begin position="797"/>
        <end position="848"/>
    </location>
</feature>
<dbReference type="InterPro" id="IPR009057">
    <property type="entry name" value="Homeodomain-like_sf"/>
</dbReference>
<keyword evidence="8" id="KW-0863">Zinc-finger</keyword>
<dbReference type="PROSITE" id="PS51156">
    <property type="entry name" value="ELM2"/>
    <property type="match status" value="1"/>
</dbReference>
<dbReference type="InterPro" id="IPR013087">
    <property type="entry name" value="Znf_C2H2_type"/>
</dbReference>
<keyword evidence="3" id="KW-0007">Acetylation</keyword>
<protein>
    <recommendedName>
        <fullName evidence="15">Transcriptional regulating factor 1</fullName>
    </recommendedName>
</protein>
<evidence type="ECO:0000313" key="14">
    <source>
        <dbReference type="Proteomes" id="UP000812440"/>
    </source>
</evidence>
<feature type="compositionally biased region" description="Basic and acidic residues" evidence="9">
    <location>
        <begin position="298"/>
        <end position="311"/>
    </location>
</feature>
<feature type="region of interest" description="Disordered" evidence="9">
    <location>
        <begin position="287"/>
        <end position="311"/>
    </location>
</feature>
<dbReference type="SUPFAM" id="SSF46689">
    <property type="entry name" value="Homeodomain-like"/>
    <property type="match status" value="1"/>
</dbReference>
<dbReference type="GO" id="GO:0008270">
    <property type="term" value="F:zinc ion binding"/>
    <property type="evidence" value="ECO:0007669"/>
    <property type="project" value="UniProtKB-KW"/>
</dbReference>
<dbReference type="SUPFAM" id="SSF57667">
    <property type="entry name" value="beta-beta-alpha zinc fingers"/>
    <property type="match status" value="1"/>
</dbReference>
<sequence length="1093" mass="122727">MEARQLFTTHLSDDEHLFYQQLQSEANSHALNHNYDALDINDSESSSSSPHLPQHSRDMTESSRPGELARPGHWSHAESGSVNHIQARSHLNSCDQGLTWNSQSQNEVTESFQVPYFSQQKMTHNPSQKLDSFSQVFARQNLKMNSTSQGVHERPSTVDSDSALRQLLSLKPENEPESLCTATDQYQQPPQQSLANPQQKHQLPHFYYEYTQHVTHMQAQPLMQQEQHYFQQMQPQQVSSQQAQHCYLQASQPRQQCSRGQFSGHMSQYCQGQAAGLEVPHTVQPSLHHQMQLQGPPHPRDRSQKTEYKQEGQAHTVPVIQLSSAPHYVYQNSQPFRNLYKQESSHQKSYSNENRSQMVMDPSVGITTANSVDGYNNRDVGAIGISVPHHPAMQQDNLFMVNRDPVQTPHSAWSQINSDGHLTTVTSEHRDVYERPDSKNQLICSMCFKEFRSQPALNGHLRSHGGVKPLLSFKQEGAEKQGVSKVDNIPPIVMPVSVPVTLPLCEPSLKARCIKDKDQHQSSVSDAEMPVLTSSPKTVSSRASSEIINKLHQGKIKLDNAEESVRSHQERKKNRHRPEPLFIPPPFFNNALHTGGATLYQSQLRSPRILGDNLLIRTLDPPTYTPPPMLSPVRQGSGLFSSVVTAVHNAHLPLTPLTPTPRVLLGQPNSIDGDNTTITPGPGEQTIDVEPTINIGSRFQAEIPELQDPSSQETELHKATLVWKPWPDLENIDSQQRLDNFLRMSCSSVLPGGGTNQEYAFHTLFVTKGNIMNALEMLLLNKQPRLNSHQLANYHYAGSDKWTFTEKKMFNKALITCNKDFFHMQKMIKSKTVSQCVEYYYTWKNILHFGNRHRARLVNINQNDTICAAGDLDEDERKYENDLDHLHKSPGLQHVLNLGRPTVENSLTAGSFVCEMGNCGAVFCSRQALNGHARIHRGCVPGRVYTVPTATRPKSSNQSGYCSVKSSQAHSKTSGETDTASIFPCKVCGKVFFKIKSRNAHMKTHRQQEEQQRQKAQNAAVATDMADSIARTVVPADHISCFDNLILVKDLESDFDNDVAQDLVYVLEKSNIMDADLLLDEGHADLLHDGAVL</sequence>
<accession>A0A8T2JJH6</accession>
<keyword evidence="6" id="KW-0804">Transcription</keyword>
<dbReference type="InterPro" id="IPR051066">
    <property type="entry name" value="Trans_reg/Corepressor"/>
</dbReference>
<dbReference type="SMART" id="SM00355">
    <property type="entry name" value="ZnF_C2H2"/>
    <property type="match status" value="3"/>
</dbReference>
<feature type="domain" description="C2H2-type" evidence="10">
    <location>
        <begin position="442"/>
        <end position="469"/>
    </location>
</feature>
<feature type="domain" description="ELM2" evidence="11">
    <location>
        <begin position="691"/>
        <end position="782"/>
    </location>
</feature>
<dbReference type="AlphaFoldDB" id="A0A8T2JJH6"/>
<keyword evidence="8" id="KW-0479">Metal-binding</keyword>
<dbReference type="GO" id="GO:0003714">
    <property type="term" value="F:transcription corepressor activity"/>
    <property type="evidence" value="ECO:0007669"/>
    <property type="project" value="TreeGrafter"/>
</dbReference>
<proteinExistence type="predicted"/>
<evidence type="ECO:0000256" key="4">
    <source>
        <dbReference type="ARBA" id="ARBA00023015"/>
    </source>
</evidence>
<dbReference type="GO" id="GO:0006357">
    <property type="term" value="P:regulation of transcription by RNA polymerase II"/>
    <property type="evidence" value="ECO:0007669"/>
    <property type="project" value="TreeGrafter"/>
</dbReference>
<dbReference type="OrthoDB" id="10258692at2759"/>
<evidence type="ECO:0000256" key="5">
    <source>
        <dbReference type="ARBA" id="ARBA00023125"/>
    </source>
</evidence>
<reference evidence="13" key="1">
    <citation type="thesis" date="2020" institute="ProQuest LLC" country="789 East Eisenhower Parkway, Ann Arbor, MI, USA">
        <title>Comparative Genomics and Chromosome Evolution.</title>
        <authorList>
            <person name="Mudd A.B."/>
        </authorList>
    </citation>
    <scope>NUCLEOTIDE SEQUENCE</scope>
    <source>
        <strain evidence="13">Female2</strain>
        <tissue evidence="13">Blood</tissue>
    </source>
</reference>
<feature type="domain" description="C2H2-type" evidence="10">
    <location>
        <begin position="912"/>
        <end position="941"/>
    </location>
</feature>
<dbReference type="Proteomes" id="UP000812440">
    <property type="component" value="Chromosome 5"/>
</dbReference>
<dbReference type="InterPro" id="IPR001005">
    <property type="entry name" value="SANT/Myb"/>
</dbReference>
<evidence type="ECO:0000256" key="6">
    <source>
        <dbReference type="ARBA" id="ARBA00023163"/>
    </source>
</evidence>
<feature type="region of interest" description="Disordered" evidence="9">
    <location>
        <begin position="39"/>
        <end position="78"/>
    </location>
</feature>
<keyword evidence="8" id="KW-0862">Zinc</keyword>
<evidence type="ECO:0000313" key="13">
    <source>
        <dbReference type="EMBL" id="KAG8443713.1"/>
    </source>
</evidence>
<keyword evidence="7" id="KW-0539">Nucleus</keyword>
<name>A0A8T2JJH6_9PIPI</name>
<evidence type="ECO:0000259" key="12">
    <source>
        <dbReference type="PROSITE" id="PS51293"/>
    </source>
</evidence>
<comment type="subcellular location">
    <subcellularLocation>
        <location evidence="1">Nucleus</location>
    </subcellularLocation>
</comment>
<evidence type="ECO:0000256" key="2">
    <source>
        <dbReference type="ARBA" id="ARBA00022553"/>
    </source>
</evidence>
<dbReference type="PANTHER" id="PTHR16089:SF19">
    <property type="entry name" value="TRANSCRIPTIONAL-REGULATING FACTOR 1"/>
    <property type="match status" value="1"/>
</dbReference>
<evidence type="ECO:0000256" key="8">
    <source>
        <dbReference type="PROSITE-ProRule" id="PRU00042"/>
    </source>
</evidence>
<evidence type="ECO:0000259" key="11">
    <source>
        <dbReference type="PROSITE" id="PS51156"/>
    </source>
</evidence>
<feature type="region of interest" description="Disordered" evidence="9">
    <location>
        <begin position="517"/>
        <end position="539"/>
    </location>
</feature>
<evidence type="ECO:0000256" key="7">
    <source>
        <dbReference type="ARBA" id="ARBA00023242"/>
    </source>
</evidence>
<evidence type="ECO:0000256" key="9">
    <source>
        <dbReference type="SAM" id="MobiDB-lite"/>
    </source>
</evidence>
<dbReference type="EMBL" id="JAACNH010000004">
    <property type="protein sequence ID" value="KAG8443713.1"/>
    <property type="molecule type" value="Genomic_DNA"/>
</dbReference>
<dbReference type="SMART" id="SM01189">
    <property type="entry name" value="ELM2"/>
    <property type="match status" value="1"/>
</dbReference>
<dbReference type="GO" id="GO:0005667">
    <property type="term" value="C:transcription regulator complex"/>
    <property type="evidence" value="ECO:0007669"/>
    <property type="project" value="TreeGrafter"/>
</dbReference>
<feature type="domain" description="C2H2-type" evidence="10">
    <location>
        <begin position="983"/>
        <end position="1010"/>
    </location>
</feature>
<dbReference type="PROSITE" id="PS00028">
    <property type="entry name" value="ZINC_FINGER_C2H2_1"/>
    <property type="match status" value="3"/>
</dbReference>
<gene>
    <name evidence="13" type="ORF">GDO86_009039</name>
</gene>
<dbReference type="GO" id="GO:0000118">
    <property type="term" value="C:histone deacetylase complex"/>
    <property type="evidence" value="ECO:0007669"/>
    <property type="project" value="TreeGrafter"/>
</dbReference>
<dbReference type="PROSITE" id="PS50157">
    <property type="entry name" value="ZINC_FINGER_C2H2_2"/>
    <property type="match status" value="3"/>
</dbReference>
<comment type="caution">
    <text evidence="13">The sequence shown here is derived from an EMBL/GenBank/DDBJ whole genome shotgun (WGS) entry which is preliminary data.</text>
</comment>
<feature type="region of interest" description="Disordered" evidence="9">
    <location>
        <begin position="561"/>
        <end position="580"/>
    </location>
</feature>
<keyword evidence="4" id="KW-0805">Transcription regulation</keyword>
<dbReference type="InterPro" id="IPR000949">
    <property type="entry name" value="ELM2_dom"/>
</dbReference>
<keyword evidence="14" id="KW-1185">Reference proteome</keyword>
<dbReference type="Pfam" id="PF01448">
    <property type="entry name" value="ELM2"/>
    <property type="match status" value="1"/>
</dbReference>
<organism evidence="13 14">
    <name type="scientific">Hymenochirus boettgeri</name>
    <name type="common">Congo dwarf clawed frog</name>
    <dbReference type="NCBI Taxonomy" id="247094"/>
    <lineage>
        <taxon>Eukaryota</taxon>
        <taxon>Metazoa</taxon>
        <taxon>Chordata</taxon>
        <taxon>Craniata</taxon>
        <taxon>Vertebrata</taxon>
        <taxon>Euteleostomi</taxon>
        <taxon>Amphibia</taxon>
        <taxon>Batrachia</taxon>
        <taxon>Anura</taxon>
        <taxon>Pipoidea</taxon>
        <taxon>Pipidae</taxon>
        <taxon>Pipinae</taxon>
        <taxon>Hymenochirus</taxon>
    </lineage>
</organism>
<dbReference type="Gene3D" id="3.30.160.60">
    <property type="entry name" value="Classic Zinc Finger"/>
    <property type="match status" value="1"/>
</dbReference>
<dbReference type="SMART" id="SM00717">
    <property type="entry name" value="SANT"/>
    <property type="match status" value="1"/>
</dbReference>
<dbReference type="PANTHER" id="PTHR16089">
    <property type="entry name" value="REST COREPRESSOR COREST PROTEIN-RELATED"/>
    <property type="match status" value="1"/>
</dbReference>
<dbReference type="PROSITE" id="PS51293">
    <property type="entry name" value="SANT"/>
    <property type="match status" value="1"/>
</dbReference>
<evidence type="ECO:0000259" key="10">
    <source>
        <dbReference type="PROSITE" id="PS50157"/>
    </source>
</evidence>
<evidence type="ECO:0000256" key="1">
    <source>
        <dbReference type="ARBA" id="ARBA00004123"/>
    </source>
</evidence>
<dbReference type="InterPro" id="IPR017884">
    <property type="entry name" value="SANT_dom"/>
</dbReference>
<evidence type="ECO:0008006" key="15">
    <source>
        <dbReference type="Google" id="ProtNLM"/>
    </source>
</evidence>